<name>A0A2J6PM54_9HELO</name>
<evidence type="ECO:0000313" key="2">
    <source>
        <dbReference type="Proteomes" id="UP000235672"/>
    </source>
</evidence>
<evidence type="ECO:0000313" key="1">
    <source>
        <dbReference type="EMBL" id="PMD14966.1"/>
    </source>
</evidence>
<proteinExistence type="predicted"/>
<protein>
    <submittedName>
        <fullName evidence="1">Uncharacterized protein</fullName>
    </submittedName>
</protein>
<dbReference type="OrthoDB" id="4583170at2759"/>
<dbReference type="Proteomes" id="UP000235672">
    <property type="component" value="Unassembled WGS sequence"/>
</dbReference>
<dbReference type="AlphaFoldDB" id="A0A2J6PM54"/>
<keyword evidence="2" id="KW-1185">Reference proteome</keyword>
<sequence>MQTNVVSGTVLWGGYLSGSYPRYTWALDRVDSDSNLHLALKINYYPYTYYTYVSSTGTGSVLAVVGQAASVQTLVNTVTYSYLKGCIDPVTGELTVTAGGRTQMLVCGLQLWMSNTLGVDVNLGVCTQMFPTIQPTSSP</sequence>
<accession>A0A2J6PM54</accession>
<gene>
    <name evidence="1" type="ORF">NA56DRAFT_710418</name>
</gene>
<dbReference type="EMBL" id="KZ613517">
    <property type="protein sequence ID" value="PMD14966.1"/>
    <property type="molecule type" value="Genomic_DNA"/>
</dbReference>
<reference evidence="1 2" key="1">
    <citation type="submission" date="2016-05" db="EMBL/GenBank/DDBJ databases">
        <title>A degradative enzymes factory behind the ericoid mycorrhizal symbiosis.</title>
        <authorList>
            <consortium name="DOE Joint Genome Institute"/>
            <person name="Martino E."/>
            <person name="Morin E."/>
            <person name="Grelet G."/>
            <person name="Kuo A."/>
            <person name="Kohler A."/>
            <person name="Daghino S."/>
            <person name="Barry K."/>
            <person name="Choi C."/>
            <person name="Cichocki N."/>
            <person name="Clum A."/>
            <person name="Copeland A."/>
            <person name="Hainaut M."/>
            <person name="Haridas S."/>
            <person name="Labutti K."/>
            <person name="Lindquist E."/>
            <person name="Lipzen A."/>
            <person name="Khouja H.-R."/>
            <person name="Murat C."/>
            <person name="Ohm R."/>
            <person name="Olson A."/>
            <person name="Spatafora J."/>
            <person name="Veneault-Fourrey C."/>
            <person name="Henrissat B."/>
            <person name="Grigoriev I."/>
            <person name="Martin F."/>
            <person name="Perotto S."/>
        </authorList>
    </citation>
    <scope>NUCLEOTIDE SEQUENCE [LARGE SCALE GENOMIC DNA]</scope>
    <source>
        <strain evidence="1 2">UAMH 7357</strain>
    </source>
</reference>
<organism evidence="1 2">
    <name type="scientific">Hyaloscypha hepaticicola</name>
    <dbReference type="NCBI Taxonomy" id="2082293"/>
    <lineage>
        <taxon>Eukaryota</taxon>
        <taxon>Fungi</taxon>
        <taxon>Dikarya</taxon>
        <taxon>Ascomycota</taxon>
        <taxon>Pezizomycotina</taxon>
        <taxon>Leotiomycetes</taxon>
        <taxon>Helotiales</taxon>
        <taxon>Hyaloscyphaceae</taxon>
        <taxon>Hyaloscypha</taxon>
    </lineage>
</organism>